<accession>W0S9J0</accession>
<sequence>MDATPETPSLPAGLLDWAGHKSGGVRRLFHSAGGRPTGDVVFTPLLARLGGWCKAIASGLEGTPRIILLVGGPGNGKTEAIEFTIKNLDADLGLSGALVDALKSQFLREDGSTPRHAVGDITSLSNGRHPYHLAIVQDASVRDDALEKAPADLLIGDLRKLLFGDPNQVYLACINRGILDDALIAATDGGQDEVRMVLEAIVQSVGVGLDTPGCWPLDGYPAFGVWPMDVETLLGGSPVHGGSGSPAMQVLSAATNPSLWPKEGACAAGDRCPFCLSRSLLSSDPYRSSLLRVLRWYELASGKRWSFRDLFSLTSYLLAGVPASEAKKAEDPCSRAARLVELGKSASGKPDSLRLSVPFILVASQYQHSLFGRWPHTGLRSLRADLKELQLDSHPTLMGLYHFLNRGSAISVPATLDAQLAALGELLDPAIADPDMEVDVSSNTKIRLREIDTRFSQSVGEGFSYIRKYRCLTVLEADLLRRLVEADEKLSDPDIVKRRPMVASRVQSLVRDFACRMVRRSIGLRSAAVRDAEILREFERVLGGDPQLLHDAVKQVEGLLNEKDRFVVTLNTTFGEPLPPMQRRAILTTPRQKVKARDIPNGDRPHSAIRFLTVGSGAGTQSIPLTYELFKSVRNLRRGMTTSSLPRPVVAMLDTTRARLSGQIVRDEELLEEGEIRIGLRDDVIVRELAAFLVRWEDER</sequence>
<dbReference type="KEGG" id="shd:SUTH_00019"/>
<dbReference type="EMBL" id="AP012547">
    <property type="protein sequence ID" value="BAO27839.1"/>
    <property type="molecule type" value="Genomic_DNA"/>
</dbReference>
<dbReference type="Proteomes" id="UP000031637">
    <property type="component" value="Chromosome"/>
</dbReference>
<dbReference type="HOGENOM" id="CLU_393761_0_0_4"/>
<proteinExistence type="predicted"/>
<dbReference type="AlphaFoldDB" id="W0S9J0"/>
<reference evidence="1 2" key="1">
    <citation type="journal article" date="2014" name="Syst. Appl. Microbiol.">
        <title>Complete genomes of freshwater sulfur oxidizers Sulfuricella denitrificans skB26 and Sulfuritalea hydrogenivorans sk43H: genetic insights into the sulfur oxidation pathway of betaproteobacteria.</title>
        <authorList>
            <person name="Watanabe T."/>
            <person name="Kojima H."/>
            <person name="Fukui M."/>
        </authorList>
    </citation>
    <scope>NUCLEOTIDE SEQUENCE [LARGE SCALE GENOMIC DNA]</scope>
    <source>
        <strain evidence="1">DSM22779</strain>
    </source>
</reference>
<keyword evidence="2" id="KW-1185">Reference proteome</keyword>
<name>W0S9J0_9PROT</name>
<evidence type="ECO:0000313" key="1">
    <source>
        <dbReference type="EMBL" id="BAO27839.1"/>
    </source>
</evidence>
<evidence type="ECO:0000313" key="2">
    <source>
        <dbReference type="Proteomes" id="UP000031637"/>
    </source>
</evidence>
<organism evidence="1 2">
    <name type="scientific">Sulfuritalea hydrogenivorans sk43H</name>
    <dbReference type="NCBI Taxonomy" id="1223802"/>
    <lineage>
        <taxon>Bacteria</taxon>
        <taxon>Pseudomonadati</taxon>
        <taxon>Pseudomonadota</taxon>
        <taxon>Betaproteobacteria</taxon>
        <taxon>Nitrosomonadales</taxon>
        <taxon>Sterolibacteriaceae</taxon>
        <taxon>Sulfuritalea</taxon>
    </lineage>
</organism>
<gene>
    <name evidence="1" type="ORF">SUTH_00019</name>
</gene>
<dbReference type="STRING" id="1223802.SUTH_00019"/>
<protein>
    <submittedName>
        <fullName evidence="1">Uncharacterized protein</fullName>
    </submittedName>
</protein>